<keyword evidence="2" id="KW-0472">Membrane</keyword>
<dbReference type="SUPFAM" id="SSF54452">
    <property type="entry name" value="MHC antigen-recognition domain"/>
    <property type="match status" value="1"/>
</dbReference>
<sequence>MCHFTLRAALNAPSNRQAGDRSRKYIVVYRGQTQSKNPEQAADKTLKTSFINERRDCIWFKMFLTAIFVLLGTGLTVNSERHSLTYIYTALSKPVGLPGIHDFTAMGLMDSRMIDYYDSDNQKKVPKQDWMKEKLPSDYWEKGTQSRQSKQQWFSVNIGILMERMRQKSNETGRVCEM</sequence>
<dbReference type="GO" id="GO:0005615">
    <property type="term" value="C:extracellular space"/>
    <property type="evidence" value="ECO:0007669"/>
    <property type="project" value="TreeGrafter"/>
</dbReference>
<dbReference type="InterPro" id="IPR011162">
    <property type="entry name" value="MHC_I/II-like_Ag-recog"/>
</dbReference>
<reference evidence="4" key="1">
    <citation type="submission" date="2025-08" db="UniProtKB">
        <authorList>
            <consortium name="Ensembl"/>
        </authorList>
    </citation>
    <scope>IDENTIFICATION</scope>
</reference>
<dbReference type="GO" id="GO:0006955">
    <property type="term" value="P:immune response"/>
    <property type="evidence" value="ECO:0007669"/>
    <property type="project" value="TreeGrafter"/>
</dbReference>
<dbReference type="Proteomes" id="UP000261420">
    <property type="component" value="Unplaced"/>
</dbReference>
<dbReference type="GeneTree" id="ENSGT01060000248670"/>
<protein>
    <recommendedName>
        <fullName evidence="3">MHC class I-like antigen recognition-like domain-containing protein</fullName>
    </recommendedName>
</protein>
<organism evidence="4 5">
    <name type="scientific">Seriola dumerili</name>
    <name type="common">Greater amberjack</name>
    <name type="synonym">Caranx dumerili</name>
    <dbReference type="NCBI Taxonomy" id="41447"/>
    <lineage>
        <taxon>Eukaryota</taxon>
        <taxon>Metazoa</taxon>
        <taxon>Chordata</taxon>
        <taxon>Craniata</taxon>
        <taxon>Vertebrata</taxon>
        <taxon>Euteleostomi</taxon>
        <taxon>Actinopterygii</taxon>
        <taxon>Neopterygii</taxon>
        <taxon>Teleostei</taxon>
        <taxon>Neoteleostei</taxon>
        <taxon>Acanthomorphata</taxon>
        <taxon>Carangaria</taxon>
        <taxon>Carangiformes</taxon>
        <taxon>Carangidae</taxon>
        <taxon>Seriola</taxon>
    </lineage>
</organism>
<dbReference type="GO" id="GO:0009897">
    <property type="term" value="C:external side of plasma membrane"/>
    <property type="evidence" value="ECO:0007669"/>
    <property type="project" value="TreeGrafter"/>
</dbReference>
<dbReference type="PANTHER" id="PTHR16675">
    <property type="entry name" value="MHC CLASS I-RELATED"/>
    <property type="match status" value="1"/>
</dbReference>
<dbReference type="Pfam" id="PF00129">
    <property type="entry name" value="MHC_I"/>
    <property type="match status" value="1"/>
</dbReference>
<dbReference type="Gene3D" id="3.30.500.10">
    <property type="entry name" value="MHC class I-like antigen recognition-like"/>
    <property type="match status" value="1"/>
</dbReference>
<keyword evidence="2" id="KW-1133">Transmembrane helix</keyword>
<dbReference type="InterPro" id="IPR011161">
    <property type="entry name" value="MHC_I-like_Ag-recog"/>
</dbReference>
<proteinExistence type="predicted"/>
<accession>A0A3B4UFS6</accession>
<keyword evidence="5" id="KW-1185">Reference proteome</keyword>
<feature type="transmembrane region" description="Helical" evidence="2">
    <location>
        <begin position="58"/>
        <end position="77"/>
    </location>
</feature>
<dbReference type="InterPro" id="IPR037055">
    <property type="entry name" value="MHC_I-like_Ag-recog_sf"/>
</dbReference>
<dbReference type="InterPro" id="IPR050208">
    <property type="entry name" value="MHC_class-I_related"/>
</dbReference>
<dbReference type="AlphaFoldDB" id="A0A3B4UFS6"/>
<evidence type="ECO:0000313" key="5">
    <source>
        <dbReference type="Proteomes" id="UP000261420"/>
    </source>
</evidence>
<evidence type="ECO:0000256" key="1">
    <source>
        <dbReference type="ARBA" id="ARBA00023180"/>
    </source>
</evidence>
<reference evidence="4" key="2">
    <citation type="submission" date="2025-09" db="UniProtKB">
        <authorList>
            <consortium name="Ensembl"/>
        </authorList>
    </citation>
    <scope>IDENTIFICATION</scope>
</reference>
<evidence type="ECO:0000259" key="3">
    <source>
        <dbReference type="Pfam" id="PF00129"/>
    </source>
</evidence>
<keyword evidence="1" id="KW-0325">Glycoprotein</keyword>
<dbReference type="Ensembl" id="ENSSDUT00000017350.1">
    <property type="protein sequence ID" value="ENSSDUP00000017043.1"/>
    <property type="gene ID" value="ENSSDUG00000012436.1"/>
</dbReference>
<dbReference type="OMA" id="INERRDC"/>
<dbReference type="PANTHER" id="PTHR16675:SF193">
    <property type="entry name" value="LOC571647 PROTEIN-RELATED"/>
    <property type="match status" value="1"/>
</dbReference>
<evidence type="ECO:0000313" key="4">
    <source>
        <dbReference type="Ensembl" id="ENSSDUP00000017043.1"/>
    </source>
</evidence>
<evidence type="ECO:0000256" key="2">
    <source>
        <dbReference type="SAM" id="Phobius"/>
    </source>
</evidence>
<name>A0A3B4UFS6_SERDU</name>
<keyword evidence="2" id="KW-0812">Transmembrane</keyword>
<feature type="domain" description="MHC class I-like antigen recognition-like" evidence="3">
    <location>
        <begin position="80"/>
        <end position="172"/>
    </location>
</feature>